<name>A0ABW3KCL3_9GAMM</name>
<keyword evidence="1" id="KW-1133">Transmembrane helix</keyword>
<evidence type="ECO:0000256" key="1">
    <source>
        <dbReference type="SAM" id="Phobius"/>
    </source>
</evidence>
<dbReference type="PROSITE" id="PS00409">
    <property type="entry name" value="PROKAR_NTER_METHYL"/>
    <property type="match status" value="1"/>
</dbReference>
<dbReference type="EMBL" id="JBHTJS010000002">
    <property type="protein sequence ID" value="MFD1006657.1"/>
    <property type="molecule type" value="Genomic_DNA"/>
</dbReference>
<organism evidence="2 3">
    <name type="scientific">Oceanisphaera ostreae</name>
    <dbReference type="NCBI Taxonomy" id="914151"/>
    <lineage>
        <taxon>Bacteria</taxon>
        <taxon>Pseudomonadati</taxon>
        <taxon>Pseudomonadota</taxon>
        <taxon>Gammaproteobacteria</taxon>
        <taxon>Aeromonadales</taxon>
        <taxon>Aeromonadaceae</taxon>
        <taxon>Oceanisphaera</taxon>
    </lineage>
</organism>
<evidence type="ECO:0000313" key="3">
    <source>
        <dbReference type="Proteomes" id="UP001597048"/>
    </source>
</evidence>
<dbReference type="Pfam" id="PF07963">
    <property type="entry name" value="N_methyl"/>
    <property type="match status" value="1"/>
</dbReference>
<sequence>MRRSAGFTLIELVIVMVILGILGAVAAPRFLNLQNDAYSASLKALRSNMQSALQMANVKAVLEGKEQSPTWNGTGEFTGVVFKYGYPAAAPTGILAALQGLEAGSGDDKTPSGKPYTYILDASLNTLTIRPSKKNVSDCQIVYREAVSGGTALLNMNSSGC</sequence>
<dbReference type="RefSeq" id="WP_379556584.1">
    <property type="nucleotide sequence ID" value="NZ_JBHTJS010000002.1"/>
</dbReference>
<comment type="caution">
    <text evidence="2">The sequence shown here is derived from an EMBL/GenBank/DDBJ whole genome shotgun (WGS) entry which is preliminary data.</text>
</comment>
<keyword evidence="1" id="KW-0812">Transmembrane</keyword>
<proteinExistence type="predicted"/>
<dbReference type="InterPro" id="IPR012902">
    <property type="entry name" value="N_methyl_site"/>
</dbReference>
<accession>A0ABW3KCL3</accession>
<reference evidence="3" key="1">
    <citation type="journal article" date="2019" name="Int. J. Syst. Evol. Microbiol.">
        <title>The Global Catalogue of Microorganisms (GCM) 10K type strain sequencing project: providing services to taxonomists for standard genome sequencing and annotation.</title>
        <authorList>
            <consortium name="The Broad Institute Genomics Platform"/>
            <consortium name="The Broad Institute Genome Sequencing Center for Infectious Disease"/>
            <person name="Wu L."/>
            <person name="Ma J."/>
        </authorList>
    </citation>
    <scope>NUCLEOTIDE SEQUENCE [LARGE SCALE GENOMIC DNA]</scope>
    <source>
        <strain evidence="3">CCUG 60525</strain>
    </source>
</reference>
<dbReference type="SUPFAM" id="SSF54523">
    <property type="entry name" value="Pili subunits"/>
    <property type="match status" value="1"/>
</dbReference>
<dbReference type="InterPro" id="IPR045584">
    <property type="entry name" value="Pilin-like"/>
</dbReference>
<dbReference type="Gene3D" id="3.30.700.10">
    <property type="entry name" value="Glycoprotein, Type 4 Pilin"/>
    <property type="match status" value="1"/>
</dbReference>
<protein>
    <submittedName>
        <fullName evidence="2">Tfp pilus assembly protein FimT/FimU</fullName>
    </submittedName>
</protein>
<keyword evidence="1" id="KW-0472">Membrane</keyword>
<dbReference type="Proteomes" id="UP001597048">
    <property type="component" value="Unassembled WGS sequence"/>
</dbReference>
<gene>
    <name evidence="2" type="ORF">ACFQ1C_00540</name>
</gene>
<evidence type="ECO:0000313" key="2">
    <source>
        <dbReference type="EMBL" id="MFD1006657.1"/>
    </source>
</evidence>
<feature type="transmembrane region" description="Helical" evidence="1">
    <location>
        <begin position="12"/>
        <end position="31"/>
    </location>
</feature>
<keyword evidence="3" id="KW-1185">Reference proteome</keyword>
<dbReference type="NCBIfam" id="TIGR02532">
    <property type="entry name" value="IV_pilin_GFxxxE"/>
    <property type="match status" value="1"/>
</dbReference>